<proteinExistence type="predicted"/>
<dbReference type="RefSeq" id="WP_344067754.1">
    <property type="nucleotide sequence ID" value="NZ_BAAAPN010000059.1"/>
</dbReference>
<evidence type="ECO:0008006" key="3">
    <source>
        <dbReference type="Google" id="ProtNLM"/>
    </source>
</evidence>
<sequence length="132" mass="13672">MTLSQTARRRFVDAYSHMLLTSWGDEAFAARLNGSDPAAAVAEAGVELPAGARVTIVRHTAEQIGSAAAGSGDLEAQIALYEAGLGSGDFVFHVPDTPVIDNEDLDVEDLNAVSAGTTYCCCCCPACSSCTI</sequence>
<dbReference type="EMBL" id="BAAAPN010000059">
    <property type="protein sequence ID" value="GAA1769945.1"/>
    <property type="molecule type" value="Genomic_DNA"/>
</dbReference>
<gene>
    <name evidence="1" type="ORF">GCM10009810_30610</name>
</gene>
<dbReference type="Proteomes" id="UP001501475">
    <property type="component" value="Unassembled WGS sequence"/>
</dbReference>
<dbReference type="Gene3D" id="3.90.330.10">
    <property type="entry name" value="Nitrile hydratase alpha /Thiocyanate hydrolase gamma"/>
    <property type="match status" value="1"/>
</dbReference>
<keyword evidence="2" id="KW-1185">Reference proteome</keyword>
<organism evidence="1 2">
    <name type="scientific">Nostocoides vanveenii</name>
    <dbReference type="NCBI Taxonomy" id="330835"/>
    <lineage>
        <taxon>Bacteria</taxon>
        <taxon>Bacillati</taxon>
        <taxon>Actinomycetota</taxon>
        <taxon>Actinomycetes</taxon>
        <taxon>Micrococcales</taxon>
        <taxon>Intrasporangiaceae</taxon>
        <taxon>Nostocoides</taxon>
    </lineage>
</organism>
<protein>
    <recommendedName>
        <fullName evidence="3">Nitrile hydratase alpha /Thiocyanate hydrolase gamma domain-containing protein</fullName>
    </recommendedName>
</protein>
<name>A0ABP4X6X7_9MICO</name>
<comment type="caution">
    <text evidence="1">The sequence shown here is derived from an EMBL/GenBank/DDBJ whole genome shotgun (WGS) entry which is preliminary data.</text>
</comment>
<accession>A0ABP4X6X7</accession>
<dbReference type="SUPFAM" id="SSF56209">
    <property type="entry name" value="Nitrile hydratase alpha chain"/>
    <property type="match status" value="1"/>
</dbReference>
<dbReference type="InterPro" id="IPR036648">
    <property type="entry name" value="CN_Hdrase_a/SCN_Hdrase_g_sf"/>
</dbReference>
<reference evidence="2" key="1">
    <citation type="journal article" date="2019" name="Int. J. Syst. Evol. Microbiol.">
        <title>The Global Catalogue of Microorganisms (GCM) 10K type strain sequencing project: providing services to taxonomists for standard genome sequencing and annotation.</title>
        <authorList>
            <consortium name="The Broad Institute Genomics Platform"/>
            <consortium name="The Broad Institute Genome Sequencing Center for Infectious Disease"/>
            <person name="Wu L."/>
            <person name="Ma J."/>
        </authorList>
    </citation>
    <scope>NUCLEOTIDE SEQUENCE [LARGE SCALE GENOMIC DNA]</scope>
    <source>
        <strain evidence="2">JCM 15591</strain>
    </source>
</reference>
<evidence type="ECO:0000313" key="2">
    <source>
        <dbReference type="Proteomes" id="UP001501475"/>
    </source>
</evidence>
<evidence type="ECO:0000313" key="1">
    <source>
        <dbReference type="EMBL" id="GAA1769945.1"/>
    </source>
</evidence>